<organism evidence="1 2">
    <name type="scientific">Halorhodospira neutriphila</name>
    <dbReference type="NCBI Taxonomy" id="168379"/>
    <lineage>
        <taxon>Bacteria</taxon>
        <taxon>Pseudomonadati</taxon>
        <taxon>Pseudomonadota</taxon>
        <taxon>Gammaproteobacteria</taxon>
        <taxon>Chromatiales</taxon>
        <taxon>Ectothiorhodospiraceae</taxon>
        <taxon>Halorhodospira</taxon>
    </lineage>
</organism>
<dbReference type="InterPro" id="IPR029033">
    <property type="entry name" value="His_PPase_superfam"/>
</dbReference>
<dbReference type="EMBL" id="NRSH01000106">
    <property type="protein sequence ID" value="MBK1727153.1"/>
    <property type="molecule type" value="Genomic_DNA"/>
</dbReference>
<dbReference type="Proteomes" id="UP000738126">
    <property type="component" value="Unassembled WGS sequence"/>
</dbReference>
<comment type="caution">
    <text evidence="1">The sequence shown here is derived from an EMBL/GenBank/DDBJ whole genome shotgun (WGS) entry which is preliminary data.</text>
</comment>
<dbReference type="CDD" id="cd07067">
    <property type="entry name" value="HP_PGM_like"/>
    <property type="match status" value="1"/>
</dbReference>
<dbReference type="InterPro" id="IPR050275">
    <property type="entry name" value="PGM_Phosphatase"/>
</dbReference>
<dbReference type="RefSeq" id="WP_200259853.1">
    <property type="nucleotide sequence ID" value="NZ_NRSH01000106.1"/>
</dbReference>
<proteinExistence type="predicted"/>
<name>A0ABS1E869_9GAMM</name>
<gene>
    <name evidence="1" type="ORF">CKO13_09000</name>
</gene>
<keyword evidence="2" id="KW-1185">Reference proteome</keyword>
<dbReference type="InterPro" id="IPR013078">
    <property type="entry name" value="His_Pase_superF_clade-1"/>
</dbReference>
<dbReference type="PANTHER" id="PTHR48100">
    <property type="entry name" value="BROAD-SPECIFICITY PHOSPHATASE YOR283W-RELATED"/>
    <property type="match status" value="1"/>
</dbReference>
<dbReference type="Pfam" id="PF00300">
    <property type="entry name" value="His_Phos_1"/>
    <property type="match status" value="1"/>
</dbReference>
<evidence type="ECO:0000313" key="1">
    <source>
        <dbReference type="EMBL" id="MBK1727153.1"/>
    </source>
</evidence>
<protein>
    <submittedName>
        <fullName evidence="1">Histidine phosphatase family protein</fullName>
    </submittedName>
</protein>
<dbReference type="PANTHER" id="PTHR48100:SF1">
    <property type="entry name" value="HISTIDINE PHOSPHATASE FAMILY PROTEIN-RELATED"/>
    <property type="match status" value="1"/>
</dbReference>
<dbReference type="SUPFAM" id="SSF53254">
    <property type="entry name" value="Phosphoglycerate mutase-like"/>
    <property type="match status" value="1"/>
</dbReference>
<reference evidence="1 2" key="1">
    <citation type="journal article" date="2020" name="Microorganisms">
        <title>Osmotic Adaptation and Compatible Solute Biosynthesis of Phototrophic Bacteria as Revealed from Genome Analyses.</title>
        <authorList>
            <person name="Imhoff J.F."/>
            <person name="Rahn T."/>
            <person name="Kunzel S."/>
            <person name="Keller A."/>
            <person name="Neulinger S.C."/>
        </authorList>
    </citation>
    <scope>NUCLEOTIDE SEQUENCE [LARGE SCALE GENOMIC DNA]</scope>
    <source>
        <strain evidence="1 2">DSM 15116</strain>
    </source>
</reference>
<sequence length="209" mass="23172">MRPPIQGEETWVDLLRHGEPEGGRRYRGAQDDPLSERGWRQMHASGIEGAQLTGVVSSPLRRCRAFAERLAAERGLALEVEAGFREIGFGDWEGLTPAELHERDPEGQARFWADPVGHPPPNAEPITDFQARVVAAWEAALERHRGGHLLLVGHGGLIRVVLCHLLGMPLAAFNRLYVPYAGVSRVRVEPGADPTLYFHNRASLKEGER</sequence>
<dbReference type="Gene3D" id="3.40.50.1240">
    <property type="entry name" value="Phosphoglycerate mutase-like"/>
    <property type="match status" value="1"/>
</dbReference>
<dbReference type="SMART" id="SM00855">
    <property type="entry name" value="PGAM"/>
    <property type="match status" value="1"/>
</dbReference>
<dbReference type="PIRSF" id="PIRSF000709">
    <property type="entry name" value="6PFK_2-Ptase"/>
    <property type="match status" value="1"/>
</dbReference>
<accession>A0ABS1E869</accession>
<evidence type="ECO:0000313" key="2">
    <source>
        <dbReference type="Proteomes" id="UP000738126"/>
    </source>
</evidence>